<protein>
    <submittedName>
        <fullName evidence="1">Uncharacterized protein</fullName>
    </submittedName>
</protein>
<evidence type="ECO:0000313" key="1">
    <source>
        <dbReference type="EMBL" id="MPN54608.1"/>
    </source>
</evidence>
<dbReference type="EMBL" id="VSSQ01123007">
    <property type="protein sequence ID" value="MPN54608.1"/>
    <property type="molecule type" value="Genomic_DNA"/>
</dbReference>
<comment type="caution">
    <text evidence="1">The sequence shown here is derived from an EMBL/GenBank/DDBJ whole genome shotgun (WGS) entry which is preliminary data.</text>
</comment>
<name>A0A645IT88_9ZZZZ</name>
<proteinExistence type="predicted"/>
<sequence>MRKTPSADAFIIWIKLDVQIQDFPVSMFEQMFCTDITGELVVNPDIVSAFVVM</sequence>
<reference evidence="1" key="1">
    <citation type="submission" date="2019-08" db="EMBL/GenBank/DDBJ databases">
        <authorList>
            <person name="Kucharzyk K."/>
            <person name="Murdoch R.W."/>
            <person name="Higgins S."/>
            <person name="Loffler F."/>
        </authorList>
    </citation>
    <scope>NUCLEOTIDE SEQUENCE</scope>
</reference>
<organism evidence="1">
    <name type="scientific">bioreactor metagenome</name>
    <dbReference type="NCBI Taxonomy" id="1076179"/>
    <lineage>
        <taxon>unclassified sequences</taxon>
        <taxon>metagenomes</taxon>
        <taxon>ecological metagenomes</taxon>
    </lineage>
</organism>
<gene>
    <name evidence="1" type="ORF">SDC9_202279</name>
</gene>
<dbReference type="AlphaFoldDB" id="A0A645IT88"/>
<accession>A0A645IT88</accession>